<comment type="caution">
    <text evidence="1">The sequence shown here is derived from an EMBL/GenBank/DDBJ whole genome shotgun (WGS) entry which is preliminary data.</text>
</comment>
<dbReference type="EMBL" id="REGN01004339">
    <property type="protein sequence ID" value="RNA17943.1"/>
    <property type="molecule type" value="Genomic_DNA"/>
</dbReference>
<evidence type="ECO:0000313" key="1">
    <source>
        <dbReference type="EMBL" id="RNA17943.1"/>
    </source>
</evidence>
<keyword evidence="2" id="KW-1185">Reference proteome</keyword>
<dbReference type="AlphaFoldDB" id="A0A3M7R2Z1"/>
<dbReference type="Proteomes" id="UP000276133">
    <property type="component" value="Unassembled WGS sequence"/>
</dbReference>
<accession>A0A3M7R2Z1</accession>
<sequence>MFVFVTHIVSTSRVFQLPAVRCIALNNCVSSVAQLLYDKFLCYLPDCLDRPKQAFDPHLRMSPDRVRVEFCEVE</sequence>
<gene>
    <name evidence="1" type="ORF">BpHYR1_028074</name>
</gene>
<evidence type="ECO:0000313" key="2">
    <source>
        <dbReference type="Proteomes" id="UP000276133"/>
    </source>
</evidence>
<organism evidence="1 2">
    <name type="scientific">Brachionus plicatilis</name>
    <name type="common">Marine rotifer</name>
    <name type="synonym">Brachionus muelleri</name>
    <dbReference type="NCBI Taxonomy" id="10195"/>
    <lineage>
        <taxon>Eukaryota</taxon>
        <taxon>Metazoa</taxon>
        <taxon>Spiralia</taxon>
        <taxon>Gnathifera</taxon>
        <taxon>Rotifera</taxon>
        <taxon>Eurotatoria</taxon>
        <taxon>Monogononta</taxon>
        <taxon>Pseudotrocha</taxon>
        <taxon>Ploima</taxon>
        <taxon>Brachionidae</taxon>
        <taxon>Brachionus</taxon>
    </lineage>
</organism>
<reference evidence="1 2" key="1">
    <citation type="journal article" date="2018" name="Sci. Rep.">
        <title>Genomic signatures of local adaptation to the degree of environmental predictability in rotifers.</title>
        <authorList>
            <person name="Franch-Gras L."/>
            <person name="Hahn C."/>
            <person name="Garcia-Roger E.M."/>
            <person name="Carmona M.J."/>
            <person name="Serra M."/>
            <person name="Gomez A."/>
        </authorList>
    </citation>
    <scope>NUCLEOTIDE SEQUENCE [LARGE SCALE GENOMIC DNA]</scope>
    <source>
        <strain evidence="1">HYR1</strain>
    </source>
</reference>
<name>A0A3M7R2Z1_BRAPC</name>
<proteinExistence type="predicted"/>
<protein>
    <submittedName>
        <fullName evidence="1">Uncharacterized protein</fullName>
    </submittedName>
</protein>